<accession>N8ZWM4</accession>
<evidence type="ECO:0008006" key="8">
    <source>
        <dbReference type="Google" id="ProtNLM"/>
    </source>
</evidence>
<evidence type="ECO:0000313" key="6">
    <source>
        <dbReference type="EMBL" id="ENV38179.1"/>
    </source>
</evidence>
<dbReference type="PATRIC" id="fig|1191460.12.peg.930"/>
<dbReference type="InterPro" id="IPR058625">
    <property type="entry name" value="MdtA-like_BSH"/>
</dbReference>
<sequence>MNSPVNNLFRKEVLDAKKTKWMGDIILSRPFSFTVLTICSLCFTLVIVSFVIWGTYTKRSTVQGQLIPLSGLIQVYTTQTGIILKKNVYEGQIVKKGDILFTISTASYGEQGNIADALAKQTQLKEQSIRNEIARMRFIHQDEKRTVNNQINLLKGTLVKVDNLIANQRERVKLANKNQQRYRNILHENAISHEEFEARKINYLDQLAQLESLEREKVSLEKQLMEQKISLSGLENRQNNENEQLERLLSSNTQELIEIQSKQHIAIQANVSGVIGTINAEVGQFVDLSKPLLTILPENAPLIAQLYVPSRAIGFIKKGDQVLLRYQAYPYQKFGHAKAQIVSVAKTALASQDLQTIGNISPQEQINNEPIYLVRAKLDKQMVRAYGQDKPLQVGMTIEGDIMHEERKLYEWVLEPLFSITGKL</sequence>
<feature type="transmembrane region" description="Helical" evidence="3">
    <location>
        <begin position="31"/>
        <end position="53"/>
    </location>
</feature>
<dbReference type="AlphaFoldDB" id="N8ZWM4"/>
<dbReference type="InterPro" id="IPR050739">
    <property type="entry name" value="MFP"/>
</dbReference>
<dbReference type="GeneID" id="58193843"/>
<dbReference type="eggNOG" id="COG0845">
    <property type="taxonomic scope" value="Bacteria"/>
</dbReference>
<dbReference type="SUPFAM" id="SSF111369">
    <property type="entry name" value="HlyD-like secretion proteins"/>
    <property type="match status" value="1"/>
</dbReference>
<dbReference type="Pfam" id="PF25917">
    <property type="entry name" value="BSH_RND"/>
    <property type="match status" value="1"/>
</dbReference>
<dbReference type="RefSeq" id="WP_004877987.1">
    <property type="nucleotide sequence ID" value="NZ_AKIQ01000046.1"/>
</dbReference>
<evidence type="ECO:0000256" key="2">
    <source>
        <dbReference type="SAM" id="Coils"/>
    </source>
</evidence>
<feature type="domain" description="Multidrug resistance protein MdtA-like barrel-sandwich hybrid" evidence="4">
    <location>
        <begin position="80"/>
        <end position="291"/>
    </location>
</feature>
<dbReference type="Gene3D" id="1.10.287.470">
    <property type="entry name" value="Helix hairpin bin"/>
    <property type="match status" value="1"/>
</dbReference>
<dbReference type="HOGENOM" id="CLU_023976_4_2_6"/>
<evidence type="ECO:0000256" key="3">
    <source>
        <dbReference type="SAM" id="Phobius"/>
    </source>
</evidence>
<keyword evidence="3" id="KW-0812">Transmembrane</keyword>
<name>N8ZWM4_ACIVR</name>
<dbReference type="PRINTS" id="PR01490">
    <property type="entry name" value="RTXTOXIND"/>
</dbReference>
<dbReference type="EMBL" id="APPO01000008">
    <property type="protein sequence ID" value="ENV38179.1"/>
    <property type="molecule type" value="Genomic_DNA"/>
</dbReference>
<keyword evidence="3" id="KW-1133">Transmembrane helix</keyword>
<dbReference type="PANTHER" id="PTHR30386">
    <property type="entry name" value="MEMBRANE FUSION SUBUNIT OF EMRAB-TOLC MULTIDRUG EFFLUX PUMP"/>
    <property type="match status" value="1"/>
</dbReference>
<organism evidence="6 7">
    <name type="scientific">Acinetobacter venetianus (strain ATCC 31012 / DSM 23050 / BCRC 14357 / CCUG 45561 / CIP 110063 / KCTC 2702 / LMG 19082 / RAG-1)</name>
    <dbReference type="NCBI Taxonomy" id="1191460"/>
    <lineage>
        <taxon>Bacteria</taxon>
        <taxon>Pseudomonadati</taxon>
        <taxon>Pseudomonadota</taxon>
        <taxon>Gammaproteobacteria</taxon>
        <taxon>Moraxellales</taxon>
        <taxon>Moraxellaceae</taxon>
        <taxon>Acinetobacter</taxon>
    </lineage>
</organism>
<keyword evidence="2" id="KW-0175">Coiled coil</keyword>
<keyword evidence="3" id="KW-0472">Membrane</keyword>
<dbReference type="Gene3D" id="2.40.50.100">
    <property type="match status" value="1"/>
</dbReference>
<comment type="caution">
    <text evidence="6">The sequence shown here is derived from an EMBL/GenBank/DDBJ whole genome shotgun (WGS) entry which is preliminary data.</text>
</comment>
<keyword evidence="7" id="KW-1185">Reference proteome</keyword>
<reference evidence="6 7" key="1">
    <citation type="submission" date="2013-02" db="EMBL/GenBank/DDBJ databases">
        <title>The Genome Sequence of Acinetobacter venetianus CIP 110063.</title>
        <authorList>
            <consortium name="The Broad Institute Genome Sequencing Platform"/>
            <consortium name="The Broad Institute Genome Sequencing Center for Infectious Disease"/>
            <person name="Cerqueira G."/>
            <person name="Feldgarden M."/>
            <person name="Courvalin P."/>
            <person name="Perichon B."/>
            <person name="Grillot-Courvalin C."/>
            <person name="Clermont D."/>
            <person name="Rocha E."/>
            <person name="Yoon E.-J."/>
            <person name="Nemec A."/>
            <person name="Walker B."/>
            <person name="Young S.K."/>
            <person name="Zeng Q."/>
            <person name="Gargeya S."/>
            <person name="Fitzgerald M."/>
            <person name="Haas B."/>
            <person name="Abouelleil A."/>
            <person name="Alvarado L."/>
            <person name="Arachchi H.M."/>
            <person name="Berlin A.M."/>
            <person name="Chapman S.B."/>
            <person name="Dewar J."/>
            <person name="Goldberg J."/>
            <person name="Griggs A."/>
            <person name="Gujja S."/>
            <person name="Hansen M."/>
            <person name="Howarth C."/>
            <person name="Imamovic A."/>
            <person name="Larimer J."/>
            <person name="McCowan C."/>
            <person name="Murphy C."/>
            <person name="Neiman D."/>
            <person name="Pearson M."/>
            <person name="Priest M."/>
            <person name="Roberts A."/>
            <person name="Saif S."/>
            <person name="Shea T."/>
            <person name="Sisk P."/>
            <person name="Sykes S."/>
            <person name="Wortman J."/>
            <person name="Nusbaum C."/>
            <person name="Birren B."/>
        </authorList>
    </citation>
    <scope>NUCLEOTIDE SEQUENCE [LARGE SCALE GENOMIC DNA]</scope>
    <source>
        <strain evidence="7">ATCC 31012 / DSM 23050 / BCRC 14357 / CCUG 45561 / CIP 110063 / KCTC 2702 / LMG 19082 / RAG-1</strain>
    </source>
</reference>
<gene>
    <name evidence="6" type="ORF">F959_00943</name>
</gene>
<dbReference type="GO" id="GO:0055085">
    <property type="term" value="P:transmembrane transport"/>
    <property type="evidence" value="ECO:0007669"/>
    <property type="project" value="InterPro"/>
</dbReference>
<evidence type="ECO:0000259" key="5">
    <source>
        <dbReference type="Pfam" id="PF26002"/>
    </source>
</evidence>
<dbReference type="Proteomes" id="UP000018445">
    <property type="component" value="Unassembled WGS sequence"/>
</dbReference>
<proteinExistence type="inferred from homology"/>
<protein>
    <recommendedName>
        <fullName evidence="8">Colicin V secretion protein CvaA</fullName>
    </recommendedName>
</protein>
<dbReference type="OrthoDB" id="9775513at2"/>
<dbReference type="Pfam" id="PF26002">
    <property type="entry name" value="Beta-barrel_AprE"/>
    <property type="match status" value="1"/>
</dbReference>
<dbReference type="PANTHER" id="PTHR30386:SF28">
    <property type="entry name" value="EXPORTED PROTEIN"/>
    <property type="match status" value="1"/>
</dbReference>
<dbReference type="InterPro" id="IPR058982">
    <property type="entry name" value="Beta-barrel_AprE"/>
</dbReference>
<evidence type="ECO:0000256" key="1">
    <source>
        <dbReference type="ARBA" id="ARBA00009477"/>
    </source>
</evidence>
<evidence type="ECO:0000259" key="4">
    <source>
        <dbReference type="Pfam" id="PF25917"/>
    </source>
</evidence>
<feature type="domain" description="AprE-like beta-barrel" evidence="5">
    <location>
        <begin position="302"/>
        <end position="403"/>
    </location>
</feature>
<evidence type="ECO:0000313" key="7">
    <source>
        <dbReference type="Proteomes" id="UP000018445"/>
    </source>
</evidence>
<feature type="coiled-coil region" evidence="2">
    <location>
        <begin position="193"/>
        <end position="262"/>
    </location>
</feature>
<dbReference type="Gene3D" id="2.40.30.170">
    <property type="match status" value="1"/>
</dbReference>
<comment type="similarity">
    <text evidence="1">Belongs to the membrane fusion protein (MFP) (TC 8.A.1) family.</text>
</comment>